<proteinExistence type="predicted"/>
<evidence type="ECO:0000313" key="3">
    <source>
        <dbReference type="Proteomes" id="UP000541444"/>
    </source>
</evidence>
<organism evidence="2 3">
    <name type="scientific">Kingdonia uniflora</name>
    <dbReference type="NCBI Taxonomy" id="39325"/>
    <lineage>
        <taxon>Eukaryota</taxon>
        <taxon>Viridiplantae</taxon>
        <taxon>Streptophyta</taxon>
        <taxon>Embryophyta</taxon>
        <taxon>Tracheophyta</taxon>
        <taxon>Spermatophyta</taxon>
        <taxon>Magnoliopsida</taxon>
        <taxon>Ranunculales</taxon>
        <taxon>Circaeasteraceae</taxon>
        <taxon>Kingdonia</taxon>
    </lineage>
</organism>
<feature type="region of interest" description="Disordered" evidence="1">
    <location>
        <begin position="71"/>
        <end position="112"/>
    </location>
</feature>
<dbReference type="AlphaFoldDB" id="A0A7J7NBK0"/>
<evidence type="ECO:0000256" key="1">
    <source>
        <dbReference type="SAM" id="MobiDB-lite"/>
    </source>
</evidence>
<dbReference type="Proteomes" id="UP000541444">
    <property type="component" value="Unassembled WGS sequence"/>
</dbReference>
<protein>
    <submittedName>
        <fullName evidence="2">Uncharacterized protein</fullName>
    </submittedName>
</protein>
<reference evidence="2 3" key="1">
    <citation type="journal article" date="2020" name="IScience">
        <title>Genome Sequencing of the Endangered Kingdonia uniflora (Circaeasteraceae, Ranunculales) Reveals Potential Mechanisms of Evolutionary Specialization.</title>
        <authorList>
            <person name="Sun Y."/>
            <person name="Deng T."/>
            <person name="Zhang A."/>
            <person name="Moore M.J."/>
            <person name="Landis J.B."/>
            <person name="Lin N."/>
            <person name="Zhang H."/>
            <person name="Zhang X."/>
            <person name="Huang J."/>
            <person name="Zhang X."/>
            <person name="Sun H."/>
            <person name="Wang H."/>
        </authorList>
    </citation>
    <scope>NUCLEOTIDE SEQUENCE [LARGE SCALE GENOMIC DNA]</scope>
    <source>
        <strain evidence="2">TB1705</strain>
        <tissue evidence="2">Leaf</tissue>
    </source>
</reference>
<feature type="compositionally biased region" description="Basic and acidic residues" evidence="1">
    <location>
        <begin position="73"/>
        <end position="85"/>
    </location>
</feature>
<name>A0A7J7NBK0_9MAGN</name>
<feature type="compositionally biased region" description="Basic and acidic residues" evidence="1">
    <location>
        <begin position="94"/>
        <end position="112"/>
    </location>
</feature>
<keyword evidence="3" id="KW-1185">Reference proteome</keyword>
<evidence type="ECO:0000313" key="2">
    <source>
        <dbReference type="EMBL" id="KAF6164621.1"/>
    </source>
</evidence>
<accession>A0A7J7NBK0</accession>
<comment type="caution">
    <text evidence="2">The sequence shown here is derived from an EMBL/GenBank/DDBJ whole genome shotgun (WGS) entry which is preliminary data.</text>
</comment>
<gene>
    <name evidence="2" type="ORF">GIB67_032849</name>
</gene>
<dbReference type="EMBL" id="JACGCM010000923">
    <property type="protein sequence ID" value="KAF6164621.1"/>
    <property type="molecule type" value="Genomic_DNA"/>
</dbReference>
<sequence length="325" mass="37059">MSTVGDSTLPLGDTPLLGQYQFSTPEKTTKHKREGDLQQATPGEGLEVVKDLMVDDDVKVNLEAISSEYDGSLLKKGDEKDNKDEKDDDDEKDVEEKVTSEEKQPQVAEEKDSKPLTVVVCYNGKKYYGGCRVQTMMVAEVAKTDIVFFNQKEVVGNAYQASSDQTAVFVYLQTKESKKEVEYNKEEVVEGKDDDGKNLRYKQDPEQLVLMESEVDITLKKRHALTDEEINERAIKMVCEMNQLHSHLDELHPGVLLESFIQRPISQDKINQVDQVWSLRKDELSLESKNDNMSTYMRIGEETVCLNALYTLYPKQWLDNEVINV</sequence>
<feature type="region of interest" description="Disordered" evidence="1">
    <location>
        <begin position="1"/>
        <end position="44"/>
    </location>
</feature>